<dbReference type="EMBL" id="NHSD01000284">
    <property type="protein sequence ID" value="MBK5928003.1"/>
    <property type="molecule type" value="Genomic_DNA"/>
</dbReference>
<evidence type="ECO:0000313" key="3">
    <source>
        <dbReference type="Proteomes" id="UP000706333"/>
    </source>
</evidence>
<organism evidence="2 3">
    <name type="scientific">Rhodobaculum claviforme</name>
    <dbReference type="NCBI Taxonomy" id="1549854"/>
    <lineage>
        <taxon>Bacteria</taxon>
        <taxon>Pseudomonadati</taxon>
        <taxon>Pseudomonadota</taxon>
        <taxon>Alphaproteobacteria</taxon>
        <taxon>Rhodobacterales</taxon>
        <taxon>Paracoccaceae</taxon>
        <taxon>Rhodobaculum</taxon>
    </lineage>
</organism>
<dbReference type="SUPFAM" id="SSF51161">
    <property type="entry name" value="Trimeric LpxA-like enzymes"/>
    <property type="match status" value="1"/>
</dbReference>
<accession>A0A934WJY8</accession>
<dbReference type="InterPro" id="IPR020019">
    <property type="entry name" value="AcTrfase_PglD-like"/>
</dbReference>
<dbReference type="InterPro" id="IPR011004">
    <property type="entry name" value="Trimer_LpxA-like_sf"/>
</dbReference>
<dbReference type="RefSeq" id="WP_201157750.1">
    <property type="nucleotide sequence ID" value="NZ_NHSD01000284.1"/>
</dbReference>
<dbReference type="InterPro" id="IPR050179">
    <property type="entry name" value="Trans_hexapeptide_repeat"/>
</dbReference>
<gene>
    <name evidence="2" type="ORF">CCR87_11810</name>
</gene>
<dbReference type="AlphaFoldDB" id="A0A934WJY8"/>
<keyword evidence="3" id="KW-1185">Reference proteome</keyword>
<dbReference type="InterPro" id="IPR001451">
    <property type="entry name" value="Hexapep"/>
</dbReference>
<reference evidence="2" key="2">
    <citation type="journal article" date="2020" name="Microorganisms">
        <title>Osmotic Adaptation and Compatible Solute Biosynthesis of Phototrophic Bacteria as Revealed from Genome Analyses.</title>
        <authorList>
            <person name="Imhoff J.F."/>
            <person name="Rahn T."/>
            <person name="Kunzel S."/>
            <person name="Keller A."/>
            <person name="Neulinger S.C."/>
        </authorList>
    </citation>
    <scope>NUCLEOTIDE SEQUENCE</scope>
    <source>
        <strain evidence="2">LMG 28126</strain>
    </source>
</reference>
<sequence>MTELVLFGTGGAAQTVAFHLAAQPGIRIVGYTVDAAWRTAEHHDGRPLVAWEDLEDHFPPDRVTLFGPFSFARMNTLRRDRYLEGKARGYRFARFVHPASTVYAQRIGENCLILDACAVQPFSIIGDNVVVWSMTVVGHHARIGDHCFLSSQVMVAGHADIGPECYLSGQTGIAERRRIGHGSAVLNGAFVTRDLPDGSVVSGPRARLRRYPSSRLHGLI</sequence>
<dbReference type="Gene3D" id="2.160.10.10">
    <property type="entry name" value="Hexapeptide repeat proteins"/>
    <property type="match status" value="1"/>
</dbReference>
<dbReference type="Proteomes" id="UP000706333">
    <property type="component" value="Unassembled WGS sequence"/>
</dbReference>
<evidence type="ECO:0008006" key="4">
    <source>
        <dbReference type="Google" id="ProtNLM"/>
    </source>
</evidence>
<protein>
    <recommendedName>
        <fullName evidence="4">Acetyltransferase</fullName>
    </recommendedName>
</protein>
<proteinExistence type="inferred from homology"/>
<reference evidence="2" key="1">
    <citation type="submission" date="2017-05" db="EMBL/GenBank/DDBJ databases">
        <authorList>
            <person name="Imhoff J.F."/>
            <person name="Rahn T."/>
            <person name="Kuenzel S."/>
            <person name="Neulinger S.C."/>
        </authorList>
    </citation>
    <scope>NUCLEOTIDE SEQUENCE</scope>
    <source>
        <strain evidence="2">LMG 28126</strain>
    </source>
</reference>
<comment type="similarity">
    <text evidence="1">Belongs to the transferase hexapeptide repeat family.</text>
</comment>
<name>A0A934WJY8_9RHOB</name>
<dbReference type="Pfam" id="PF00132">
    <property type="entry name" value="Hexapep"/>
    <property type="match status" value="1"/>
</dbReference>
<dbReference type="PANTHER" id="PTHR43300">
    <property type="entry name" value="ACETYLTRANSFERASE"/>
    <property type="match status" value="1"/>
</dbReference>
<dbReference type="PANTHER" id="PTHR43300:SF4">
    <property type="entry name" value="ACYL-[ACYL-CARRIER-PROTEIN]--UDP-N-ACETYLGLUCOSAMINE O-ACYLTRANSFERASE"/>
    <property type="match status" value="1"/>
</dbReference>
<dbReference type="CDD" id="cd03360">
    <property type="entry name" value="LbH_AT_putative"/>
    <property type="match status" value="1"/>
</dbReference>
<evidence type="ECO:0000256" key="1">
    <source>
        <dbReference type="ARBA" id="ARBA00007274"/>
    </source>
</evidence>
<evidence type="ECO:0000313" key="2">
    <source>
        <dbReference type="EMBL" id="MBK5928003.1"/>
    </source>
</evidence>
<comment type="caution">
    <text evidence="2">The sequence shown here is derived from an EMBL/GenBank/DDBJ whole genome shotgun (WGS) entry which is preliminary data.</text>
</comment>